<feature type="domain" description="M23ase beta-sheet core" evidence="1">
    <location>
        <begin position="88"/>
        <end position="186"/>
    </location>
</feature>
<keyword evidence="3" id="KW-1185">Reference proteome</keyword>
<dbReference type="InterPro" id="IPR011055">
    <property type="entry name" value="Dup_hybrid_motif"/>
</dbReference>
<accession>A0A1G5BS17</accession>
<sequence length="221" mass="24125">MNALQSLLFAQTDVKVVNAKTFLPLDLSAANQAMDGVDVTDAEAFENHLKEILANHGADAAFGGYNETRALYKRSALFYESDAEQRNIHIGLDIWMPAGTAVLAPLDGTVHSFDYNAGLGDYGPTIILEHQLGPLTFYTLYGHLSVESIAELEIGDRFLKGQKLAELGDASVNGDYAPHLHFQIIRDIGDWFGDYPGVCSAADLGHYLDNCPDPNLLLKLK</sequence>
<reference evidence="2 3" key="1">
    <citation type="submission" date="2016-10" db="EMBL/GenBank/DDBJ databases">
        <authorList>
            <person name="de Groot N.N."/>
        </authorList>
    </citation>
    <scope>NUCLEOTIDE SEQUENCE [LARGE SCALE GENOMIC DNA]</scope>
    <source>
        <strain evidence="2 3">CGMCC 1.7031</strain>
    </source>
</reference>
<evidence type="ECO:0000259" key="1">
    <source>
        <dbReference type="Pfam" id="PF01551"/>
    </source>
</evidence>
<dbReference type="STRING" id="490189.SAMN02927903_00457"/>
<evidence type="ECO:0000313" key="3">
    <source>
        <dbReference type="Proteomes" id="UP000199354"/>
    </source>
</evidence>
<dbReference type="SUPFAM" id="SSF51261">
    <property type="entry name" value="Duplicated hybrid motif"/>
    <property type="match status" value="1"/>
</dbReference>
<dbReference type="CDD" id="cd12797">
    <property type="entry name" value="M23_peptidase"/>
    <property type="match status" value="1"/>
</dbReference>
<gene>
    <name evidence="2" type="ORF">SAMN02927903_00457</name>
</gene>
<dbReference type="EMBL" id="FMVF01000002">
    <property type="protein sequence ID" value="SCX92867.1"/>
    <property type="molecule type" value="Genomic_DNA"/>
</dbReference>
<dbReference type="InterPro" id="IPR050570">
    <property type="entry name" value="Cell_wall_metabolism_enzyme"/>
</dbReference>
<name>A0A1G5BS17_9FLAO</name>
<evidence type="ECO:0000313" key="2">
    <source>
        <dbReference type="EMBL" id="SCX92867.1"/>
    </source>
</evidence>
<organism evidence="2 3">
    <name type="scientific">Flavobacterium caeni</name>
    <dbReference type="NCBI Taxonomy" id="490189"/>
    <lineage>
        <taxon>Bacteria</taxon>
        <taxon>Pseudomonadati</taxon>
        <taxon>Bacteroidota</taxon>
        <taxon>Flavobacteriia</taxon>
        <taxon>Flavobacteriales</taxon>
        <taxon>Flavobacteriaceae</taxon>
        <taxon>Flavobacterium</taxon>
    </lineage>
</organism>
<dbReference type="PANTHER" id="PTHR21666:SF270">
    <property type="entry name" value="MUREIN HYDROLASE ACTIVATOR ENVC"/>
    <property type="match status" value="1"/>
</dbReference>
<dbReference type="InterPro" id="IPR016047">
    <property type="entry name" value="M23ase_b-sheet_dom"/>
</dbReference>
<proteinExistence type="predicted"/>
<dbReference type="AlphaFoldDB" id="A0A1G5BS17"/>
<dbReference type="Proteomes" id="UP000199354">
    <property type="component" value="Unassembled WGS sequence"/>
</dbReference>
<dbReference type="Pfam" id="PF01551">
    <property type="entry name" value="Peptidase_M23"/>
    <property type="match status" value="1"/>
</dbReference>
<dbReference type="RefSeq" id="WP_091140677.1">
    <property type="nucleotide sequence ID" value="NZ_FMVF01000002.1"/>
</dbReference>
<protein>
    <submittedName>
        <fullName evidence="2">Peptidase family M23</fullName>
    </submittedName>
</protein>
<dbReference type="Gene3D" id="2.70.70.10">
    <property type="entry name" value="Glucose Permease (Domain IIA)"/>
    <property type="match status" value="1"/>
</dbReference>
<dbReference type="GO" id="GO:0004222">
    <property type="term" value="F:metalloendopeptidase activity"/>
    <property type="evidence" value="ECO:0007669"/>
    <property type="project" value="TreeGrafter"/>
</dbReference>
<dbReference type="OrthoDB" id="9801052at2"/>
<dbReference type="PANTHER" id="PTHR21666">
    <property type="entry name" value="PEPTIDASE-RELATED"/>
    <property type="match status" value="1"/>
</dbReference>